<proteinExistence type="predicted"/>
<dbReference type="EMBL" id="JWZX01000563">
    <property type="protein sequence ID" value="KOO44199.1"/>
    <property type="molecule type" value="Genomic_DNA"/>
</dbReference>
<evidence type="ECO:0000259" key="2">
    <source>
        <dbReference type="PROSITE" id="PS50222"/>
    </source>
</evidence>
<feature type="domain" description="EF-hand" evidence="2">
    <location>
        <begin position="145"/>
        <end position="180"/>
    </location>
</feature>
<evidence type="ECO:0000313" key="3">
    <source>
        <dbReference type="EMBL" id="KOO44199.1"/>
    </source>
</evidence>
<dbReference type="Gene3D" id="1.10.238.10">
    <property type="entry name" value="EF-hand"/>
    <property type="match status" value="1"/>
</dbReference>
<dbReference type="PROSITE" id="PS00018">
    <property type="entry name" value="EF_HAND_1"/>
    <property type="match status" value="1"/>
</dbReference>
<protein>
    <submittedName>
        <fullName evidence="3">Ef hand family protein</fullName>
    </submittedName>
</protein>
<dbReference type="InterPro" id="IPR018247">
    <property type="entry name" value="EF_Hand_1_Ca_BS"/>
</dbReference>
<dbReference type="OrthoDB" id="310790at2759"/>
<dbReference type="SUPFAM" id="SSF47473">
    <property type="entry name" value="EF-hand"/>
    <property type="match status" value="1"/>
</dbReference>
<evidence type="ECO:0000313" key="4">
    <source>
        <dbReference type="Proteomes" id="UP000037460"/>
    </source>
</evidence>
<organism evidence="3 4">
    <name type="scientific">Chrysochromulina tobinii</name>
    <dbReference type="NCBI Taxonomy" id="1460289"/>
    <lineage>
        <taxon>Eukaryota</taxon>
        <taxon>Haptista</taxon>
        <taxon>Haptophyta</taxon>
        <taxon>Prymnesiophyceae</taxon>
        <taxon>Prymnesiales</taxon>
        <taxon>Chrysochromulinaceae</taxon>
        <taxon>Chrysochromulina</taxon>
    </lineage>
</organism>
<dbReference type="SMART" id="SM00054">
    <property type="entry name" value="EFh"/>
    <property type="match status" value="2"/>
</dbReference>
<dbReference type="CDD" id="cd00051">
    <property type="entry name" value="EFh"/>
    <property type="match status" value="1"/>
</dbReference>
<reference evidence="4" key="1">
    <citation type="journal article" date="2015" name="PLoS Genet.">
        <title>Genome Sequence and Transcriptome Analyses of Chrysochromulina tobin: Metabolic Tools for Enhanced Algal Fitness in the Prominent Order Prymnesiales (Haptophyceae).</title>
        <authorList>
            <person name="Hovde B.T."/>
            <person name="Deodato C.R."/>
            <person name="Hunsperger H.M."/>
            <person name="Ryken S.A."/>
            <person name="Yost W."/>
            <person name="Jha R.K."/>
            <person name="Patterson J."/>
            <person name="Monnat R.J. Jr."/>
            <person name="Barlow S.B."/>
            <person name="Starkenburg S.R."/>
            <person name="Cattolico R.A."/>
        </authorList>
    </citation>
    <scope>NUCLEOTIDE SEQUENCE</scope>
    <source>
        <strain evidence="4">CCMP291</strain>
    </source>
</reference>
<dbReference type="InterPro" id="IPR002048">
    <property type="entry name" value="EF_hand_dom"/>
</dbReference>
<name>A0A0M0KZG4_9EUKA</name>
<dbReference type="InterPro" id="IPR011992">
    <property type="entry name" value="EF-hand-dom_pair"/>
</dbReference>
<dbReference type="AlphaFoldDB" id="A0A0M0KZG4"/>
<dbReference type="Proteomes" id="UP000037460">
    <property type="component" value="Unassembled WGS sequence"/>
</dbReference>
<gene>
    <name evidence="3" type="ORF">Ctob_010274</name>
</gene>
<dbReference type="GO" id="GO:0005509">
    <property type="term" value="F:calcium ion binding"/>
    <property type="evidence" value="ECO:0007669"/>
    <property type="project" value="InterPro"/>
</dbReference>
<sequence length="209" mass="23037">MPGVPTSEEVTAYLAAHKLEPVIEDAVNDAVLKQVKNPFWHIAQILLKKSEEVGEAKSGTRVSLDGAVKESPVKRPAFAPEAVVIGGGRGQEIDEAGLTHTFTKSEGTLTDVLQAKLKSFFDKMDLDSNGEVSKEEAEKFWGKNFAKLNAQSMFNEVDEDGNGTITWVEFLDFWKNVAANGYSQEDLEEEVQMMMEGGSWVDFDDGRTT</sequence>
<keyword evidence="4" id="KW-1185">Reference proteome</keyword>
<accession>A0A0M0KZG4</accession>
<dbReference type="PROSITE" id="PS50222">
    <property type="entry name" value="EF_HAND_2"/>
    <property type="match status" value="1"/>
</dbReference>
<comment type="caution">
    <text evidence="3">The sequence shown here is derived from an EMBL/GenBank/DDBJ whole genome shotgun (WGS) entry which is preliminary data.</text>
</comment>
<dbReference type="Pfam" id="PF13499">
    <property type="entry name" value="EF-hand_7"/>
    <property type="match status" value="1"/>
</dbReference>
<keyword evidence="1" id="KW-0106">Calcium</keyword>
<evidence type="ECO:0000256" key="1">
    <source>
        <dbReference type="ARBA" id="ARBA00022837"/>
    </source>
</evidence>